<dbReference type="GO" id="GO:0016805">
    <property type="term" value="F:dipeptidase activity"/>
    <property type="evidence" value="ECO:0000318"/>
    <property type="project" value="GO_Central"/>
</dbReference>
<dbReference type="InterPro" id="IPR017439">
    <property type="entry name" value="Amidohydrolase"/>
</dbReference>
<dbReference type="EMBL" id="ABJB010999108">
    <property type="status" value="NOT_ANNOTATED_CDS"/>
    <property type="molecule type" value="Genomic_DNA"/>
</dbReference>
<evidence type="ECO:0000313" key="4">
    <source>
        <dbReference type="Proteomes" id="UP000001555"/>
    </source>
</evidence>
<keyword evidence="4" id="KW-1185">Reference proteome</keyword>
<evidence type="ECO:0000313" key="3">
    <source>
        <dbReference type="EnsemblMetazoa" id="ISCW019055-PA"/>
    </source>
</evidence>
<dbReference type="CDD" id="cd03887">
    <property type="entry name" value="M20_Acy1L2"/>
    <property type="match status" value="1"/>
</dbReference>
<reference evidence="3" key="2">
    <citation type="submission" date="2020-05" db="UniProtKB">
        <authorList>
            <consortium name="EnsemblMetazoa"/>
        </authorList>
    </citation>
    <scope>IDENTIFICATION</scope>
    <source>
        <strain evidence="3">wikel</strain>
    </source>
</reference>
<dbReference type="InterPro" id="IPR002933">
    <property type="entry name" value="Peptidase_M20"/>
</dbReference>
<gene>
    <name evidence="2" type="ORF">IscW_ISCW019055</name>
</gene>
<dbReference type="Pfam" id="PF01546">
    <property type="entry name" value="Peptidase_M20"/>
    <property type="match status" value="1"/>
</dbReference>
<dbReference type="VEuPathDB" id="VectorBase:ISCP_025263"/>
<feature type="non-terminal residue" evidence="2">
    <location>
        <position position="302"/>
    </location>
</feature>
<dbReference type="EMBL" id="ABJB011083905">
    <property type="status" value="NOT_ANNOTATED_CDS"/>
    <property type="molecule type" value="Genomic_DNA"/>
</dbReference>
<dbReference type="PaxDb" id="6945-B7PPI0"/>
<dbReference type="VEuPathDB" id="VectorBase:ISCW019055"/>
<dbReference type="Proteomes" id="UP000001555">
    <property type="component" value="Unassembled WGS sequence"/>
</dbReference>
<evidence type="ECO:0000313" key="2">
    <source>
        <dbReference type="EMBL" id="EEC08502.1"/>
    </source>
</evidence>
<dbReference type="EMBL" id="ABJB010193774">
    <property type="status" value="NOT_ANNOTATED_CDS"/>
    <property type="molecule type" value="Genomic_DNA"/>
</dbReference>
<dbReference type="PANTHER" id="PTHR30575:SF0">
    <property type="entry name" value="XAA-ARG DIPEPTIDASE"/>
    <property type="match status" value="1"/>
</dbReference>
<dbReference type="InterPro" id="IPR036264">
    <property type="entry name" value="Bact_exopeptidase_dim_dom"/>
</dbReference>
<dbReference type="Gene3D" id="3.40.630.10">
    <property type="entry name" value="Zn peptidases"/>
    <property type="match status" value="1"/>
</dbReference>
<dbReference type="EMBL" id="DS758255">
    <property type="protein sequence ID" value="EEC08502.1"/>
    <property type="molecule type" value="Genomic_DNA"/>
</dbReference>
<dbReference type="OrthoDB" id="6119954at2759"/>
<feature type="domain" description="Peptidase M20 dimerisation" evidence="1">
    <location>
        <begin position="169"/>
        <end position="263"/>
    </location>
</feature>
<evidence type="ECO:0000259" key="1">
    <source>
        <dbReference type="Pfam" id="PF07687"/>
    </source>
</evidence>
<protein>
    <submittedName>
        <fullName evidence="2 3">M20 domain-containing peptidase, putative</fullName>
    </submittedName>
</protein>
<dbReference type="VEuPathDB" id="VectorBase:ISCI019055"/>
<dbReference type="Gene3D" id="3.30.70.360">
    <property type="match status" value="1"/>
</dbReference>
<dbReference type="FunFam" id="3.40.630.10:FF:000178">
    <property type="entry name" value="M20 domain-containing peptidase, putative"/>
    <property type="match status" value="1"/>
</dbReference>
<dbReference type="EnsemblMetazoa" id="ISCW019055-RA">
    <property type="protein sequence ID" value="ISCW019055-PA"/>
    <property type="gene ID" value="ISCW019055"/>
</dbReference>
<dbReference type="EMBL" id="ABJB010980767">
    <property type="status" value="NOT_ANNOTATED_CDS"/>
    <property type="molecule type" value="Genomic_DNA"/>
</dbReference>
<dbReference type="InterPro" id="IPR011650">
    <property type="entry name" value="Peptidase_M20_dimer"/>
</dbReference>
<dbReference type="AlphaFoldDB" id="B7PPI0"/>
<dbReference type="InterPro" id="IPR052030">
    <property type="entry name" value="Peptidase_M20/M20A_hydrolases"/>
</dbReference>
<sequence>MSDFMELVSAAVDDKSESLNALARYLWNNPETAMKEFKAHDRIAAFLESEGFSVQKNYILPTAFRAEFGGKGPVVVFMCEYDALPDIGHACGHNLIAECAVAAGIAVKQVLQENTSLAGKVVVLGTPAEEAVHGKVHLLQGGAFDDAAIALMAHPTPLNEACPSTSALLRENVEYEGRQSHAGIKPWDGVNALDAAVTAYVNVGLLRQQMKPEWRISGIITNGGKVPNVIPAHSRMEFIIRAPRTDELISLKNKLDSCLRSAADATGCSVAIKEHSFLIEPLNQNKIMGDIYKKYAQQFGKF</sequence>
<dbReference type="STRING" id="6945.B7PPI0"/>
<dbReference type="Pfam" id="PF07687">
    <property type="entry name" value="M20_dimer"/>
    <property type="match status" value="1"/>
</dbReference>
<dbReference type="NCBIfam" id="TIGR01891">
    <property type="entry name" value="amidohydrolases"/>
    <property type="match status" value="1"/>
</dbReference>
<accession>B7PPI0</accession>
<dbReference type="SUPFAM" id="SSF55031">
    <property type="entry name" value="Bacterial exopeptidase dimerisation domain"/>
    <property type="match status" value="1"/>
</dbReference>
<dbReference type="PANTHER" id="PTHR30575">
    <property type="entry name" value="PEPTIDASE M20"/>
    <property type="match status" value="1"/>
</dbReference>
<organism>
    <name type="scientific">Ixodes scapularis</name>
    <name type="common">Black-legged tick</name>
    <name type="synonym">Deer tick</name>
    <dbReference type="NCBI Taxonomy" id="6945"/>
    <lineage>
        <taxon>Eukaryota</taxon>
        <taxon>Metazoa</taxon>
        <taxon>Ecdysozoa</taxon>
        <taxon>Arthropoda</taxon>
        <taxon>Chelicerata</taxon>
        <taxon>Arachnida</taxon>
        <taxon>Acari</taxon>
        <taxon>Parasitiformes</taxon>
        <taxon>Ixodida</taxon>
        <taxon>Ixodoidea</taxon>
        <taxon>Ixodidae</taxon>
        <taxon>Ixodinae</taxon>
        <taxon>Ixodes</taxon>
    </lineage>
</organism>
<dbReference type="FunFam" id="3.30.70.360:FF:000004">
    <property type="entry name" value="Peptidase M20 domain-containing protein 2"/>
    <property type="match status" value="1"/>
</dbReference>
<dbReference type="SUPFAM" id="SSF53187">
    <property type="entry name" value="Zn-dependent exopeptidases"/>
    <property type="match status" value="1"/>
</dbReference>
<dbReference type="HOGENOM" id="CLU_031812_3_0_1"/>
<name>B7PPI0_IXOSC</name>
<reference evidence="2 4" key="1">
    <citation type="submission" date="2008-03" db="EMBL/GenBank/DDBJ databases">
        <title>Annotation of Ixodes scapularis.</title>
        <authorList>
            <consortium name="Ixodes scapularis Genome Project Consortium"/>
            <person name="Caler E."/>
            <person name="Hannick L.I."/>
            <person name="Bidwell S."/>
            <person name="Joardar V."/>
            <person name="Thiagarajan M."/>
            <person name="Amedeo P."/>
            <person name="Galinsky K.J."/>
            <person name="Schobel S."/>
            <person name="Inman J."/>
            <person name="Hostetler J."/>
            <person name="Miller J."/>
            <person name="Hammond M."/>
            <person name="Megy K."/>
            <person name="Lawson D."/>
            <person name="Kodira C."/>
            <person name="Sutton G."/>
            <person name="Meyer J."/>
            <person name="Hill C.A."/>
            <person name="Birren B."/>
            <person name="Nene V."/>
            <person name="Collins F."/>
            <person name="Alarcon-Chaidez F."/>
            <person name="Wikel S."/>
            <person name="Strausberg R."/>
        </authorList>
    </citation>
    <scope>NUCLEOTIDE SEQUENCE [LARGE SCALE GENOMIC DNA]</scope>
    <source>
        <strain evidence="4">Wikel</strain>
        <strain evidence="2">Wikel colony</strain>
    </source>
</reference>
<proteinExistence type="predicted"/>